<evidence type="ECO:0000313" key="3">
    <source>
        <dbReference type="RefSeq" id="XP_022322023.1"/>
    </source>
</evidence>
<keyword evidence="2" id="KW-1185">Reference proteome</keyword>
<dbReference type="InterPro" id="IPR011042">
    <property type="entry name" value="6-blade_b-propeller_TolB-like"/>
</dbReference>
<dbReference type="RefSeq" id="XP_022322023.1">
    <property type="nucleotide sequence ID" value="XM_022466315.1"/>
</dbReference>
<sequence length="702" mass="82872">MEYPEINNEKTIKELTDRLSGLIKESSELETTIDGLGAFYTPTLNFSQTIQNKVIAIRNYISRYERTLNKPVQFLRFIKRFPLSKTQESKKNPEPYKYVMKQRSVKQWSVECERCFMDYPKLRKRKNFIENCNRLSKKMQKLQQSVDNQNFPNKIRQNVGIIQNYDRTYAFSANRPVKFLRFIKRFPLSKVKNIPKAPEPYKSRGRIEQNPTDIEISPNDTSIYEFSTLFPRLKFWGIPDTFILRPDVTKRFNAFPLKINMENTIELLYDYQTRRQEERKKKLLPYESLPVLRESFIVPGTENCVDICFVPPNLFWVNNGNNLILTNTHGQVLHRVSCSYSCTANTFKMLYIDSDLCIQELSHQTKESKLLIKRPSSWLPLGVHCCPSNGDLLVGMISFTSYPRKAKVVRYNLLGEIKQSIYQNREGRVLYGYPRYIAENTNKDIVVSDVKRGRIVVTNHKGEFRFVLSVNDPRGICTDRLSRILVCRYTNDILVLDENGLFLLYLRIEDSPGIVTTRFKNVQTMFFQTRRPYCSQRRRTGLCLSYDDHNDLLWVGSNDSNTVSGYKVFKEGRQKQTDDFNKFHGILRFVDIFLRICFFFIHLIFKLTVEIWSLLRLNSHPYPTEHQKQRKEDFKRMIGFYFVFVIFVIATAIFIQIWPNIDHVSYISYKVGKDFFLIGYYYFLLIFICTFVLGVFTVPFTR</sequence>
<keyword evidence="1" id="KW-1133">Transmembrane helix</keyword>
<evidence type="ECO:0000313" key="2">
    <source>
        <dbReference type="Proteomes" id="UP000694844"/>
    </source>
</evidence>
<proteinExistence type="predicted"/>
<name>A0A8B8D1S1_CRAVI</name>
<protein>
    <submittedName>
        <fullName evidence="3">Uncharacterized protein LOC111123755 isoform X1</fullName>
    </submittedName>
</protein>
<dbReference type="Gene3D" id="2.120.10.30">
    <property type="entry name" value="TolB, C-terminal domain"/>
    <property type="match status" value="1"/>
</dbReference>
<dbReference type="Proteomes" id="UP000694844">
    <property type="component" value="Chromosome 3"/>
</dbReference>
<evidence type="ECO:0000256" key="1">
    <source>
        <dbReference type="SAM" id="Phobius"/>
    </source>
</evidence>
<keyword evidence="1" id="KW-0472">Membrane</keyword>
<dbReference type="AlphaFoldDB" id="A0A8B8D1S1"/>
<dbReference type="KEGG" id="cvn:111123755"/>
<gene>
    <name evidence="3" type="primary">LOC111123755</name>
</gene>
<feature type="transmembrane region" description="Helical" evidence="1">
    <location>
        <begin position="638"/>
        <end position="658"/>
    </location>
</feature>
<keyword evidence="1" id="KW-0812">Transmembrane</keyword>
<accession>A0A8B8D1S1</accession>
<dbReference type="SUPFAM" id="SSF63829">
    <property type="entry name" value="Calcium-dependent phosphotriesterase"/>
    <property type="match status" value="1"/>
</dbReference>
<reference evidence="3" key="1">
    <citation type="submission" date="2025-08" db="UniProtKB">
        <authorList>
            <consortium name="RefSeq"/>
        </authorList>
    </citation>
    <scope>IDENTIFICATION</scope>
    <source>
        <tissue evidence="3">Whole sample</tissue>
    </source>
</reference>
<feature type="transmembrane region" description="Helical" evidence="1">
    <location>
        <begin position="592"/>
        <end position="617"/>
    </location>
</feature>
<organism evidence="2 3">
    <name type="scientific">Crassostrea virginica</name>
    <name type="common">Eastern oyster</name>
    <dbReference type="NCBI Taxonomy" id="6565"/>
    <lineage>
        <taxon>Eukaryota</taxon>
        <taxon>Metazoa</taxon>
        <taxon>Spiralia</taxon>
        <taxon>Lophotrochozoa</taxon>
        <taxon>Mollusca</taxon>
        <taxon>Bivalvia</taxon>
        <taxon>Autobranchia</taxon>
        <taxon>Pteriomorphia</taxon>
        <taxon>Ostreida</taxon>
        <taxon>Ostreoidea</taxon>
        <taxon>Ostreidae</taxon>
        <taxon>Crassostrea</taxon>
    </lineage>
</organism>
<feature type="transmembrane region" description="Helical" evidence="1">
    <location>
        <begin position="678"/>
        <end position="700"/>
    </location>
</feature>
<dbReference type="GeneID" id="111123755"/>